<name>F0SJT9_RUBBR</name>
<reference evidence="3" key="1">
    <citation type="submission" date="2011-02" db="EMBL/GenBank/DDBJ databases">
        <title>The complete genome of Planctomyces brasiliensis DSM 5305.</title>
        <authorList>
            <person name="Lucas S."/>
            <person name="Copeland A."/>
            <person name="Lapidus A."/>
            <person name="Bruce D."/>
            <person name="Goodwin L."/>
            <person name="Pitluck S."/>
            <person name="Kyrpides N."/>
            <person name="Mavromatis K."/>
            <person name="Pagani I."/>
            <person name="Ivanova N."/>
            <person name="Ovchinnikova G."/>
            <person name="Lu M."/>
            <person name="Detter J.C."/>
            <person name="Han C."/>
            <person name="Land M."/>
            <person name="Hauser L."/>
            <person name="Markowitz V."/>
            <person name="Cheng J.-F."/>
            <person name="Hugenholtz P."/>
            <person name="Woyke T."/>
            <person name="Wu D."/>
            <person name="Tindall B."/>
            <person name="Pomrenke H.G."/>
            <person name="Brambilla E."/>
            <person name="Klenk H.-P."/>
            <person name="Eisen J.A."/>
        </authorList>
    </citation>
    <scope>NUCLEOTIDE SEQUENCE [LARGE SCALE GENOMIC DNA]</scope>
    <source>
        <strain evidence="3">ATCC 49424 / DSM 5305 / JCM 21570 / NBRC 103401 / IFAM 1448</strain>
    </source>
</reference>
<dbReference type="KEGG" id="pbs:Plabr_4354"/>
<organism evidence="2 3">
    <name type="scientific">Rubinisphaera brasiliensis (strain ATCC 49424 / DSM 5305 / JCM 21570 / IAM 15109 / NBRC 103401 / IFAM 1448)</name>
    <name type="common">Planctomyces brasiliensis</name>
    <dbReference type="NCBI Taxonomy" id="756272"/>
    <lineage>
        <taxon>Bacteria</taxon>
        <taxon>Pseudomonadati</taxon>
        <taxon>Planctomycetota</taxon>
        <taxon>Planctomycetia</taxon>
        <taxon>Planctomycetales</taxon>
        <taxon>Planctomycetaceae</taxon>
        <taxon>Rubinisphaera</taxon>
    </lineage>
</organism>
<gene>
    <name evidence="2" type="ordered locus">Plabr_4354</name>
</gene>
<accession>F0SJT9</accession>
<feature type="transmembrane region" description="Helical" evidence="1">
    <location>
        <begin position="36"/>
        <end position="58"/>
    </location>
</feature>
<sequence>MPQMARIWFGTGRITESGLEIADSRVMAGAFDCFKLGLSVTLLGILVAACRCCGRIFLRRQVLPHAVRFRNAQQYRRPAVTLARKSAGPFRLIVLSTNS</sequence>
<keyword evidence="3" id="KW-1185">Reference proteome</keyword>
<dbReference type="EMBL" id="CP002546">
    <property type="protein sequence ID" value="ADY61927.1"/>
    <property type="molecule type" value="Genomic_DNA"/>
</dbReference>
<keyword evidence="1" id="KW-0472">Membrane</keyword>
<proteinExistence type="predicted"/>
<evidence type="ECO:0000313" key="3">
    <source>
        <dbReference type="Proteomes" id="UP000006860"/>
    </source>
</evidence>
<dbReference type="HOGENOM" id="CLU_2318385_0_0_0"/>
<keyword evidence="1" id="KW-0812">Transmembrane</keyword>
<evidence type="ECO:0000256" key="1">
    <source>
        <dbReference type="SAM" id="Phobius"/>
    </source>
</evidence>
<keyword evidence="1" id="KW-1133">Transmembrane helix</keyword>
<dbReference type="Proteomes" id="UP000006860">
    <property type="component" value="Chromosome"/>
</dbReference>
<dbReference type="STRING" id="756272.Plabr_4354"/>
<evidence type="ECO:0000313" key="2">
    <source>
        <dbReference type="EMBL" id="ADY61927.1"/>
    </source>
</evidence>
<dbReference type="AlphaFoldDB" id="F0SJT9"/>
<protein>
    <submittedName>
        <fullName evidence="2">Uncharacterized protein</fullName>
    </submittedName>
</protein>